<proteinExistence type="predicted"/>
<evidence type="ECO:0000313" key="2">
    <source>
        <dbReference type="EMBL" id="EJK44319.1"/>
    </source>
</evidence>
<sequence length="50" mass="5324">LNIGGEESTASLNLINQERYLPLDPHLFVLVVVVVVVVVVAGLAGVRRKG</sequence>
<accession>K0R0K6</accession>
<evidence type="ECO:0000256" key="1">
    <source>
        <dbReference type="SAM" id="Phobius"/>
    </source>
</evidence>
<dbReference type="Proteomes" id="UP000266841">
    <property type="component" value="Unassembled WGS sequence"/>
</dbReference>
<protein>
    <submittedName>
        <fullName evidence="2">Uncharacterized protein</fullName>
    </submittedName>
</protein>
<keyword evidence="1" id="KW-0472">Membrane</keyword>
<name>K0R0K6_THAOC</name>
<evidence type="ECO:0000313" key="3">
    <source>
        <dbReference type="Proteomes" id="UP000266841"/>
    </source>
</evidence>
<dbReference type="AlphaFoldDB" id="K0R0K6"/>
<organism evidence="2 3">
    <name type="scientific">Thalassiosira oceanica</name>
    <name type="common">Marine diatom</name>
    <dbReference type="NCBI Taxonomy" id="159749"/>
    <lineage>
        <taxon>Eukaryota</taxon>
        <taxon>Sar</taxon>
        <taxon>Stramenopiles</taxon>
        <taxon>Ochrophyta</taxon>
        <taxon>Bacillariophyta</taxon>
        <taxon>Coscinodiscophyceae</taxon>
        <taxon>Thalassiosirophycidae</taxon>
        <taxon>Thalassiosirales</taxon>
        <taxon>Thalassiosiraceae</taxon>
        <taxon>Thalassiosira</taxon>
    </lineage>
</organism>
<comment type="caution">
    <text evidence="2">The sequence shown here is derived from an EMBL/GenBank/DDBJ whole genome shotgun (WGS) entry which is preliminary data.</text>
</comment>
<feature type="transmembrane region" description="Helical" evidence="1">
    <location>
        <begin position="27"/>
        <end position="46"/>
    </location>
</feature>
<feature type="non-terminal residue" evidence="2">
    <location>
        <position position="1"/>
    </location>
</feature>
<keyword evidence="1" id="KW-1133">Transmembrane helix</keyword>
<dbReference type="EMBL" id="AGNL01049846">
    <property type="protein sequence ID" value="EJK44319.1"/>
    <property type="molecule type" value="Genomic_DNA"/>
</dbReference>
<keyword evidence="3" id="KW-1185">Reference proteome</keyword>
<gene>
    <name evidence="2" type="ORF">THAOC_37149</name>
</gene>
<keyword evidence="1" id="KW-0812">Transmembrane</keyword>
<reference evidence="2 3" key="1">
    <citation type="journal article" date="2012" name="Genome Biol.">
        <title>Genome and low-iron response of an oceanic diatom adapted to chronic iron limitation.</title>
        <authorList>
            <person name="Lommer M."/>
            <person name="Specht M."/>
            <person name="Roy A.S."/>
            <person name="Kraemer L."/>
            <person name="Andreson R."/>
            <person name="Gutowska M.A."/>
            <person name="Wolf J."/>
            <person name="Bergner S.V."/>
            <person name="Schilhabel M.B."/>
            <person name="Klostermeier U.C."/>
            <person name="Beiko R.G."/>
            <person name="Rosenstiel P."/>
            <person name="Hippler M."/>
            <person name="Laroche J."/>
        </authorList>
    </citation>
    <scope>NUCLEOTIDE SEQUENCE [LARGE SCALE GENOMIC DNA]</scope>
    <source>
        <strain evidence="2 3">CCMP1005</strain>
    </source>
</reference>